<evidence type="ECO:0000313" key="5">
    <source>
        <dbReference type="EMBL" id="OWK45611.1"/>
    </source>
</evidence>
<dbReference type="AlphaFoldDB" id="A0A225DW42"/>
<feature type="repeat" description="TPR" evidence="3">
    <location>
        <begin position="296"/>
        <end position="329"/>
    </location>
</feature>
<dbReference type="PANTHER" id="PTHR44858">
    <property type="entry name" value="TETRATRICOPEPTIDE REPEAT PROTEIN 6"/>
    <property type="match status" value="1"/>
</dbReference>
<dbReference type="Pfam" id="PF00515">
    <property type="entry name" value="TPR_1"/>
    <property type="match status" value="1"/>
</dbReference>
<feature type="repeat" description="TPR" evidence="3">
    <location>
        <begin position="262"/>
        <end position="295"/>
    </location>
</feature>
<evidence type="ECO:0000256" key="3">
    <source>
        <dbReference type="PROSITE-ProRule" id="PRU00339"/>
    </source>
</evidence>
<dbReference type="PROSITE" id="PS50293">
    <property type="entry name" value="TPR_REGION"/>
    <property type="match status" value="6"/>
</dbReference>
<keyword evidence="4" id="KW-0812">Transmembrane</keyword>
<dbReference type="Gene3D" id="1.25.40.10">
    <property type="entry name" value="Tetratricopeptide repeat domain"/>
    <property type="match status" value="3"/>
</dbReference>
<dbReference type="SMART" id="SM00028">
    <property type="entry name" value="TPR"/>
    <property type="match status" value="7"/>
</dbReference>
<accession>A0A225DW42</accession>
<dbReference type="Pfam" id="PF13414">
    <property type="entry name" value="TPR_11"/>
    <property type="match status" value="1"/>
</dbReference>
<feature type="repeat" description="TPR" evidence="3">
    <location>
        <begin position="398"/>
        <end position="431"/>
    </location>
</feature>
<feature type="repeat" description="TPR" evidence="3">
    <location>
        <begin position="228"/>
        <end position="261"/>
    </location>
</feature>
<dbReference type="RefSeq" id="WP_088253314.1">
    <property type="nucleotide sequence ID" value="NZ_NIDE01000002.1"/>
</dbReference>
<name>A0A225DW42_9BACT</name>
<evidence type="ECO:0000256" key="2">
    <source>
        <dbReference type="ARBA" id="ARBA00022803"/>
    </source>
</evidence>
<feature type="transmembrane region" description="Helical" evidence="4">
    <location>
        <begin position="37"/>
        <end position="55"/>
    </location>
</feature>
<keyword evidence="2 3" id="KW-0802">TPR repeat</keyword>
<evidence type="ECO:0000256" key="4">
    <source>
        <dbReference type="SAM" id="Phobius"/>
    </source>
</evidence>
<dbReference type="GO" id="GO:0009279">
    <property type="term" value="C:cell outer membrane"/>
    <property type="evidence" value="ECO:0007669"/>
    <property type="project" value="TreeGrafter"/>
</dbReference>
<protein>
    <submittedName>
        <fullName evidence="5">TPR repeat protein</fullName>
    </submittedName>
</protein>
<dbReference type="SUPFAM" id="SSF48452">
    <property type="entry name" value="TPR-like"/>
    <property type="match status" value="1"/>
</dbReference>
<organism evidence="5 6">
    <name type="scientific">Fimbriiglobus ruber</name>
    <dbReference type="NCBI Taxonomy" id="1908690"/>
    <lineage>
        <taxon>Bacteria</taxon>
        <taxon>Pseudomonadati</taxon>
        <taxon>Planctomycetota</taxon>
        <taxon>Planctomycetia</taxon>
        <taxon>Gemmatales</taxon>
        <taxon>Gemmataceae</taxon>
        <taxon>Fimbriiglobus</taxon>
    </lineage>
</organism>
<feature type="repeat" description="TPR" evidence="3">
    <location>
        <begin position="330"/>
        <end position="363"/>
    </location>
</feature>
<comment type="caution">
    <text evidence="5">The sequence shown here is derived from an EMBL/GenBank/DDBJ whole genome shotgun (WGS) entry which is preliminary data.</text>
</comment>
<evidence type="ECO:0000313" key="6">
    <source>
        <dbReference type="Proteomes" id="UP000214646"/>
    </source>
</evidence>
<keyword evidence="6" id="KW-1185">Reference proteome</keyword>
<proteinExistence type="predicted"/>
<keyword evidence="4" id="KW-0472">Membrane</keyword>
<dbReference type="OrthoDB" id="229305at2"/>
<feature type="repeat" description="TPR" evidence="3">
    <location>
        <begin position="364"/>
        <end position="397"/>
    </location>
</feature>
<dbReference type="InterPro" id="IPR011990">
    <property type="entry name" value="TPR-like_helical_dom_sf"/>
</dbReference>
<dbReference type="GO" id="GO:0046813">
    <property type="term" value="P:receptor-mediated virion attachment to host cell"/>
    <property type="evidence" value="ECO:0007669"/>
    <property type="project" value="TreeGrafter"/>
</dbReference>
<dbReference type="InterPro" id="IPR050498">
    <property type="entry name" value="Ycf3"/>
</dbReference>
<dbReference type="PANTHER" id="PTHR44858:SF1">
    <property type="entry name" value="UDP-N-ACETYLGLUCOSAMINE--PEPTIDE N-ACETYLGLUCOSAMINYLTRANSFERASE SPINDLY-RELATED"/>
    <property type="match status" value="1"/>
</dbReference>
<dbReference type="PROSITE" id="PS50005">
    <property type="entry name" value="TPR"/>
    <property type="match status" value="6"/>
</dbReference>
<dbReference type="InterPro" id="IPR019734">
    <property type="entry name" value="TPR_rpt"/>
</dbReference>
<evidence type="ECO:0000256" key="1">
    <source>
        <dbReference type="ARBA" id="ARBA00022737"/>
    </source>
</evidence>
<gene>
    <name evidence="5" type="ORF">FRUB_01942</name>
</gene>
<dbReference type="Pfam" id="PF13432">
    <property type="entry name" value="TPR_16"/>
    <property type="match status" value="2"/>
</dbReference>
<keyword evidence="1" id="KW-0677">Repeat</keyword>
<reference evidence="6" key="1">
    <citation type="submission" date="2017-06" db="EMBL/GenBank/DDBJ databases">
        <title>Genome analysis of Fimbriiglobus ruber SP5, the first member of the order Planctomycetales with confirmed chitinolytic capability.</title>
        <authorList>
            <person name="Ravin N.V."/>
            <person name="Rakitin A.L."/>
            <person name="Ivanova A.A."/>
            <person name="Beletsky A.V."/>
            <person name="Kulichevskaya I.S."/>
            <person name="Mardanov A.V."/>
            <person name="Dedysh S.N."/>
        </authorList>
    </citation>
    <scope>NUCLEOTIDE SEQUENCE [LARGE SCALE GENOMIC DNA]</scope>
    <source>
        <strain evidence="6">SP5</strain>
    </source>
</reference>
<dbReference type="Proteomes" id="UP000214646">
    <property type="component" value="Unassembled WGS sequence"/>
</dbReference>
<dbReference type="EMBL" id="NIDE01000002">
    <property type="protein sequence ID" value="OWK45611.1"/>
    <property type="molecule type" value="Genomic_DNA"/>
</dbReference>
<sequence length="466" mass="52796">MRHRRTPPALPADLQERLGRPEAVFGPNWRFLTTSTIAGAGLVLLGVVFCSVWAASVPRGRAPEGPLYLLLGGGLITCGLAAVVLPRQVPPTWIFVCPHGLAWGRGEDWKAIEWAEVIRFEDAALPAGVQVRQCRLVRHERTASWRRTFRAKWGVIRGKVLGDLWVKWWDGRHTQDNLSVEKLTNRVHLPASRGVPMSSRLFWRAVVLVCGWMPWMLPLAAAQEPKTANDFYNRGVTWVKKGEFDKAVKDYDEAIRLDPKHADAYYSRGAVWAEKGEFDKATKDFDEAIRLNPKDAATFYNRGVTWVKKGEFDKAVKDYDEAIRLNPKYADAFYNRGVIWAGKAEFDKAIKDFDEVIRLNPKDARAFNNRGSAWANNGESDKAVKDYDEAIRLNPKYVNAFINRGLTWAGEGKFDKAIKDFNEAIQLNPKFALAFYSRGLAWKAKGENEKAAKDFAEAERLQELKK</sequence>
<feature type="transmembrane region" description="Helical" evidence="4">
    <location>
        <begin position="67"/>
        <end position="85"/>
    </location>
</feature>
<keyword evidence="4" id="KW-1133">Transmembrane helix</keyword>